<evidence type="ECO:0000313" key="5">
    <source>
        <dbReference type="Proteomes" id="UP000054804"/>
    </source>
</evidence>
<feature type="region of interest" description="Disordered" evidence="1">
    <location>
        <begin position="26"/>
        <end position="159"/>
    </location>
</feature>
<name>A0A0W7WU83_9ACTN</name>
<evidence type="ECO:0000256" key="2">
    <source>
        <dbReference type="SAM" id="SignalP"/>
    </source>
</evidence>
<dbReference type="STRING" id="1765722.AT728_02680"/>
<dbReference type="InterPro" id="IPR008613">
    <property type="entry name" value="Excalibur_Ca-bd_domain"/>
</dbReference>
<dbReference type="EMBL" id="LOCL01000062">
    <property type="protein sequence ID" value="KUF14145.1"/>
    <property type="molecule type" value="Genomic_DNA"/>
</dbReference>
<dbReference type="Proteomes" id="UP000054804">
    <property type="component" value="Unassembled WGS sequence"/>
</dbReference>
<evidence type="ECO:0000313" key="4">
    <source>
        <dbReference type="EMBL" id="KUF14145.1"/>
    </source>
</evidence>
<accession>A0A0W7WU83</accession>
<feature type="compositionally biased region" description="Low complexity" evidence="1">
    <location>
        <begin position="42"/>
        <end position="91"/>
    </location>
</feature>
<comment type="caution">
    <text evidence="4">The sequence shown here is derived from an EMBL/GenBank/DDBJ whole genome shotgun (WGS) entry which is preliminary data.</text>
</comment>
<keyword evidence="2" id="KW-0732">Signal</keyword>
<dbReference type="SMART" id="SM00894">
    <property type="entry name" value="Excalibur"/>
    <property type="match status" value="1"/>
</dbReference>
<feature type="signal peptide" evidence="2">
    <location>
        <begin position="1"/>
        <end position="27"/>
    </location>
</feature>
<feature type="chain" id="PRO_5006936707" description="Excalibur calcium-binding domain-containing protein" evidence="2">
    <location>
        <begin position="28"/>
        <end position="159"/>
    </location>
</feature>
<protein>
    <recommendedName>
        <fullName evidence="3">Excalibur calcium-binding domain-containing protein</fullName>
    </recommendedName>
</protein>
<reference evidence="4 5" key="1">
    <citation type="submission" date="2015-12" db="EMBL/GenBank/DDBJ databases">
        <title>Draft genome sequence of Streptomyces silvensis ATCC 53525, a producer of novel hormone antagonists.</title>
        <authorList>
            <person name="Johnston C.W."/>
            <person name="Li Y."/>
            <person name="Magarvey N.A."/>
        </authorList>
    </citation>
    <scope>NUCLEOTIDE SEQUENCE [LARGE SCALE GENOMIC DNA]</scope>
    <source>
        <strain evidence="4 5">ATCC 53525</strain>
    </source>
</reference>
<feature type="compositionally biased region" description="Basic and acidic residues" evidence="1">
    <location>
        <begin position="138"/>
        <end position="153"/>
    </location>
</feature>
<feature type="compositionally biased region" description="Gly residues" evidence="1">
    <location>
        <begin position="92"/>
        <end position="119"/>
    </location>
</feature>
<evidence type="ECO:0000256" key="1">
    <source>
        <dbReference type="SAM" id="MobiDB-lite"/>
    </source>
</evidence>
<dbReference type="AlphaFoldDB" id="A0A0W7WU83"/>
<evidence type="ECO:0000259" key="3">
    <source>
        <dbReference type="SMART" id="SM00894"/>
    </source>
</evidence>
<proteinExistence type="predicted"/>
<dbReference type="RefSeq" id="WP_058851891.1">
    <property type="nucleotide sequence ID" value="NZ_LOCL01000062.1"/>
</dbReference>
<gene>
    <name evidence="4" type="ORF">AT728_02680</name>
</gene>
<organism evidence="4 5">
    <name type="scientific">Streptomyces silvensis</name>
    <dbReference type="NCBI Taxonomy" id="1765722"/>
    <lineage>
        <taxon>Bacteria</taxon>
        <taxon>Bacillati</taxon>
        <taxon>Actinomycetota</taxon>
        <taxon>Actinomycetes</taxon>
        <taxon>Kitasatosporales</taxon>
        <taxon>Streptomycetaceae</taxon>
        <taxon>Streptomyces</taxon>
    </lineage>
</organism>
<dbReference type="Pfam" id="PF05901">
    <property type="entry name" value="Excalibur"/>
    <property type="match status" value="1"/>
</dbReference>
<feature type="domain" description="Excalibur calcium-binding" evidence="3">
    <location>
        <begin position="122"/>
        <end position="158"/>
    </location>
</feature>
<keyword evidence="5" id="KW-1185">Reference proteome</keyword>
<sequence length="159" mass="15680">MVPKWARKRFVLPALAVVFLIGVGAGASGSDGEPNARKSASRPTATETRTVTETARETATATPKAARPEPAATVTVRATKTVRSTVTVRPPGDGGADEPGGSGSGGSGSGGSGSGGSGGSVFYENCAAARAAGAAPVHRGEPGYGRHLDRDGDGVGFDS</sequence>